<dbReference type="Proteomes" id="UP000292039">
    <property type="component" value="Unassembled WGS sequence"/>
</dbReference>
<keyword evidence="2" id="KW-0812">Transmembrane</keyword>
<reference evidence="4 5" key="1">
    <citation type="submission" date="2019-02" db="EMBL/GenBank/DDBJ databases">
        <title>Genomic Encyclopedia of Type Strains, Phase IV (KMG-IV): sequencing the most valuable type-strain genomes for metagenomic binning, comparative biology and taxonomic classification.</title>
        <authorList>
            <person name="Goeker M."/>
        </authorList>
    </citation>
    <scope>NUCLEOTIDE SEQUENCE [LARGE SCALE GENOMIC DNA]</scope>
    <source>
        <strain evidence="4 5">DSM 16618</strain>
    </source>
</reference>
<dbReference type="Pfam" id="PF14020">
    <property type="entry name" value="DUF4236"/>
    <property type="match status" value="1"/>
</dbReference>
<accession>A0A4Q7N0M5</accession>
<feature type="compositionally biased region" description="Polar residues" evidence="1">
    <location>
        <begin position="134"/>
        <end position="148"/>
    </location>
</feature>
<feature type="transmembrane region" description="Helical" evidence="2">
    <location>
        <begin position="75"/>
        <end position="93"/>
    </location>
</feature>
<evidence type="ECO:0000313" key="4">
    <source>
        <dbReference type="EMBL" id="RZS73136.1"/>
    </source>
</evidence>
<dbReference type="EMBL" id="SGWZ01000001">
    <property type="protein sequence ID" value="RZS73136.1"/>
    <property type="molecule type" value="Genomic_DNA"/>
</dbReference>
<gene>
    <name evidence="4" type="ORF">EV679_0324</name>
</gene>
<feature type="region of interest" description="Disordered" evidence="1">
    <location>
        <begin position="122"/>
        <end position="149"/>
    </location>
</feature>
<dbReference type="AlphaFoldDB" id="A0A4Q7N0M5"/>
<organism evidence="4 5">
    <name type="scientific">Kerstersia gyiorum</name>
    <dbReference type="NCBI Taxonomy" id="206506"/>
    <lineage>
        <taxon>Bacteria</taxon>
        <taxon>Pseudomonadati</taxon>
        <taxon>Pseudomonadota</taxon>
        <taxon>Betaproteobacteria</taxon>
        <taxon>Burkholderiales</taxon>
        <taxon>Alcaligenaceae</taxon>
        <taxon>Kerstersia</taxon>
    </lineage>
</organism>
<name>A0A4Q7N0M5_9BURK</name>
<evidence type="ECO:0000256" key="2">
    <source>
        <dbReference type="SAM" id="Phobius"/>
    </source>
</evidence>
<evidence type="ECO:0000259" key="3">
    <source>
        <dbReference type="Pfam" id="PF14020"/>
    </source>
</evidence>
<comment type="caution">
    <text evidence="4">The sequence shown here is derived from an EMBL/GenBank/DDBJ whole genome shotgun (WGS) entry which is preliminary data.</text>
</comment>
<evidence type="ECO:0000313" key="5">
    <source>
        <dbReference type="Proteomes" id="UP000292039"/>
    </source>
</evidence>
<proteinExistence type="predicted"/>
<keyword evidence="2" id="KW-1133">Transmembrane helix</keyword>
<feature type="compositionally biased region" description="Low complexity" evidence="1">
    <location>
        <begin position="305"/>
        <end position="319"/>
    </location>
</feature>
<keyword evidence="2" id="KW-0472">Membrane</keyword>
<dbReference type="InterPro" id="IPR025330">
    <property type="entry name" value="DUF4236"/>
</dbReference>
<feature type="region of interest" description="Disordered" evidence="1">
    <location>
        <begin position="289"/>
        <end position="328"/>
    </location>
</feature>
<feature type="domain" description="DUF4236" evidence="3">
    <location>
        <begin position="3"/>
        <end position="54"/>
    </location>
</feature>
<evidence type="ECO:0000256" key="1">
    <source>
        <dbReference type="SAM" id="MobiDB-lite"/>
    </source>
</evidence>
<sequence length="328" mass="34537">MGFRFRKSVKIAPGIRVNFSKSGVSTSVGRRGATVNFSKRGTRVTAGIPGTGLSASKLYKAAPARPKTPPTKDDVIVSVVLGMLISGVVVFAASGAARFIAVLVFIGCVIILWSQRAKRPPPPPVILGPIGTQAPRSTSQETPSSSWQERADAVGALVHPGQSTPTARATTTPVTLGELRMQAGLQANVDGVPTYKLASQKDSLEVMAACAEAEANTYWAQPLGERQCAAPFYFERAAILYRKAKQHDDEVRICESWIAIDEDFANQTAALAGGTPSMPRSQAIHARIGKARSLRDKARQSAGSVATATSVNAQAAAVTPPSSPTEKS</sequence>
<protein>
    <submittedName>
        <fullName evidence="4">Uncharacterized protein DUF4236</fullName>
    </submittedName>
</protein>